<keyword evidence="1" id="KW-1133">Transmembrane helix</keyword>
<reference evidence="2 3" key="1">
    <citation type="journal article" date="2019" name="Int. J. Syst. Evol. Microbiol.">
        <title>The Global Catalogue of Microorganisms (GCM) 10K type strain sequencing project: providing services to taxonomists for standard genome sequencing and annotation.</title>
        <authorList>
            <consortium name="The Broad Institute Genomics Platform"/>
            <consortium name="The Broad Institute Genome Sequencing Center for Infectious Disease"/>
            <person name="Wu L."/>
            <person name="Ma J."/>
        </authorList>
    </citation>
    <scope>NUCLEOTIDE SEQUENCE [LARGE SCALE GENOMIC DNA]</scope>
    <source>
        <strain evidence="2 3">CGMCC 1.12553</strain>
    </source>
</reference>
<organism evidence="2 3">
    <name type="scientific">Halobium salinum</name>
    <dbReference type="NCBI Taxonomy" id="1364940"/>
    <lineage>
        <taxon>Archaea</taxon>
        <taxon>Methanobacteriati</taxon>
        <taxon>Methanobacteriota</taxon>
        <taxon>Stenosarchaea group</taxon>
        <taxon>Halobacteria</taxon>
        <taxon>Halobacteriales</taxon>
        <taxon>Haloferacaceae</taxon>
        <taxon>Halobium</taxon>
    </lineage>
</organism>
<evidence type="ECO:0000256" key="1">
    <source>
        <dbReference type="SAM" id="Phobius"/>
    </source>
</evidence>
<dbReference type="AlphaFoldDB" id="A0ABD5PA26"/>
<dbReference type="PANTHER" id="PTHR28008">
    <property type="entry name" value="DOMAIN PROTEIN, PUTATIVE (AFU_ORTHOLOGUE AFUA_3G10980)-RELATED"/>
    <property type="match status" value="1"/>
</dbReference>
<dbReference type="PANTHER" id="PTHR28008:SF1">
    <property type="entry name" value="DOMAIN PROTEIN, PUTATIVE (AFU_ORTHOLOGUE AFUA_3G10980)-RELATED"/>
    <property type="match status" value="1"/>
</dbReference>
<comment type="caution">
    <text evidence="2">The sequence shown here is derived from an EMBL/GenBank/DDBJ whole genome shotgun (WGS) entry which is preliminary data.</text>
</comment>
<keyword evidence="3" id="KW-1185">Reference proteome</keyword>
<name>A0ABD5PA26_9EURY</name>
<feature type="transmembrane region" description="Helical" evidence="1">
    <location>
        <begin position="12"/>
        <end position="28"/>
    </location>
</feature>
<dbReference type="NCBIfam" id="NF037970">
    <property type="entry name" value="vanZ_1"/>
    <property type="match status" value="1"/>
</dbReference>
<accession>A0ABD5PA26</accession>
<evidence type="ECO:0000313" key="3">
    <source>
        <dbReference type="Proteomes" id="UP001595921"/>
    </source>
</evidence>
<proteinExistence type="predicted"/>
<dbReference type="EMBL" id="JBHSDS010000003">
    <property type="protein sequence ID" value="MFC4357584.1"/>
    <property type="molecule type" value="Genomic_DNA"/>
</dbReference>
<gene>
    <name evidence="2" type="ORF">ACFO0N_06425</name>
</gene>
<feature type="transmembrane region" description="Helical" evidence="1">
    <location>
        <begin position="74"/>
        <end position="94"/>
    </location>
</feature>
<dbReference type="RefSeq" id="WP_267622107.1">
    <property type="nucleotide sequence ID" value="NZ_JAODIW010000006.1"/>
</dbReference>
<feature type="transmembrane region" description="Helical" evidence="1">
    <location>
        <begin position="48"/>
        <end position="67"/>
    </location>
</feature>
<sequence>MRLPSPGRRLRWTAVLVVAVAILAASVAPPGPDTGEPFVLLGVAGDKWLHAAAYAGLAATAGWAVFLDRPVPRALVLAVCLSAGYGVAMEVVQAPLPARQFDVADMLANAVGAVVAAVGMWVLVGTVEESDSADRD</sequence>
<evidence type="ECO:0000313" key="2">
    <source>
        <dbReference type="EMBL" id="MFC4357584.1"/>
    </source>
</evidence>
<keyword evidence="1" id="KW-0472">Membrane</keyword>
<dbReference type="Proteomes" id="UP001595921">
    <property type="component" value="Unassembled WGS sequence"/>
</dbReference>
<protein>
    <submittedName>
        <fullName evidence="2">VanZ family protein</fullName>
    </submittedName>
</protein>
<feature type="transmembrane region" description="Helical" evidence="1">
    <location>
        <begin position="106"/>
        <end position="127"/>
    </location>
</feature>
<keyword evidence="1" id="KW-0812">Transmembrane</keyword>